<sequence length="129" mass="13801">MRVSIADSDIFGVNVSWTRGVDGCRRAGSHVEVKDACGGLARAGVDRPLAMSHGRVSSVAGRSRRDISVEGYWPVRRGEPDDARVARSCSRRGAGEAAIGLALGSHSEQAFRAVLGATLRRWLRTQRAG</sequence>
<accession>A4JBT8</accession>
<dbReference type="EMBL" id="CP000614">
    <property type="protein sequence ID" value="ABO53741.1"/>
    <property type="molecule type" value="Genomic_DNA"/>
</dbReference>
<name>A4JBT8_BURVG</name>
<proteinExistence type="predicted"/>
<dbReference type="KEGG" id="bvi:Bcep1808_0729"/>
<evidence type="ECO:0000313" key="2">
    <source>
        <dbReference type="Proteomes" id="UP000002287"/>
    </source>
</evidence>
<reference evidence="2" key="1">
    <citation type="submission" date="2007-03" db="EMBL/GenBank/DDBJ databases">
        <title>Complete sequence of chromosome 1 of Burkholderia vietnamiensis G4.</title>
        <authorList>
            <consortium name="US DOE Joint Genome Institute"/>
            <person name="Copeland A."/>
            <person name="Lucas S."/>
            <person name="Lapidus A."/>
            <person name="Barry K."/>
            <person name="Detter J.C."/>
            <person name="Glavina del Rio T."/>
            <person name="Hammon N."/>
            <person name="Israni S."/>
            <person name="Dalin E."/>
            <person name="Tice H."/>
            <person name="Pitluck S."/>
            <person name="Chain P."/>
            <person name="Malfatti S."/>
            <person name="Shin M."/>
            <person name="Vergez L."/>
            <person name="Schmutz J."/>
            <person name="Larimer F."/>
            <person name="Land M."/>
            <person name="Hauser L."/>
            <person name="Kyrpides N."/>
            <person name="Tiedje J."/>
            <person name="Richardson P."/>
        </authorList>
    </citation>
    <scope>NUCLEOTIDE SEQUENCE [LARGE SCALE GENOMIC DNA]</scope>
    <source>
        <strain evidence="2">G4 / LMG 22486</strain>
    </source>
</reference>
<dbReference type="Proteomes" id="UP000002287">
    <property type="component" value="Chromosome 1"/>
</dbReference>
<dbReference type="AlphaFoldDB" id="A4JBT8"/>
<gene>
    <name evidence="1" type="ordered locus">Bcep1808_0729</name>
</gene>
<protein>
    <submittedName>
        <fullName evidence="1">Uncharacterized protein</fullName>
    </submittedName>
</protein>
<organism evidence="1 2">
    <name type="scientific">Burkholderia vietnamiensis (strain G4 / LMG 22486)</name>
    <name type="common">Burkholderia cepacia (strain R1808)</name>
    <dbReference type="NCBI Taxonomy" id="269482"/>
    <lineage>
        <taxon>Bacteria</taxon>
        <taxon>Pseudomonadati</taxon>
        <taxon>Pseudomonadota</taxon>
        <taxon>Betaproteobacteria</taxon>
        <taxon>Burkholderiales</taxon>
        <taxon>Burkholderiaceae</taxon>
        <taxon>Burkholderia</taxon>
        <taxon>Burkholderia cepacia complex</taxon>
    </lineage>
</organism>
<dbReference type="HOGENOM" id="CLU_1944708_0_0_4"/>
<evidence type="ECO:0000313" key="1">
    <source>
        <dbReference type="EMBL" id="ABO53741.1"/>
    </source>
</evidence>